<protein>
    <submittedName>
        <fullName evidence="2">Uncharacterized protein</fullName>
    </submittedName>
</protein>
<dbReference type="Proteomes" id="UP000235392">
    <property type="component" value="Unassembled WGS sequence"/>
</dbReference>
<proteinExistence type="predicted"/>
<dbReference type="AlphaFoldDB" id="A0A2N5U3V6"/>
<comment type="caution">
    <text evidence="2">The sequence shown here is derived from an EMBL/GenBank/DDBJ whole genome shotgun (WGS) entry which is preliminary data.</text>
</comment>
<reference evidence="2 3" key="1">
    <citation type="submission" date="2017-11" db="EMBL/GenBank/DDBJ databases">
        <title>De novo assembly and phasing of dikaryotic genomes from two isolates of Puccinia coronata f. sp. avenae, the causal agent of oat crown rust.</title>
        <authorList>
            <person name="Miller M.E."/>
            <person name="Zhang Y."/>
            <person name="Omidvar V."/>
            <person name="Sperschneider J."/>
            <person name="Schwessinger B."/>
            <person name="Raley C."/>
            <person name="Palmer J.M."/>
            <person name="Garnica D."/>
            <person name="Upadhyaya N."/>
            <person name="Rathjen J."/>
            <person name="Taylor J.M."/>
            <person name="Park R.F."/>
            <person name="Dodds P.N."/>
            <person name="Hirsch C.D."/>
            <person name="Kianian S.F."/>
            <person name="Figueroa M."/>
        </authorList>
    </citation>
    <scope>NUCLEOTIDE SEQUENCE [LARGE SCALE GENOMIC DNA]</scope>
    <source>
        <strain evidence="2">12SD80</strain>
    </source>
</reference>
<feature type="compositionally biased region" description="Polar residues" evidence="1">
    <location>
        <begin position="1"/>
        <end position="23"/>
    </location>
</feature>
<accession>A0A2N5U3V6</accession>
<name>A0A2N5U3V6_9BASI</name>
<gene>
    <name evidence="2" type="ORF">PCASD_17537</name>
</gene>
<evidence type="ECO:0000313" key="2">
    <source>
        <dbReference type="EMBL" id="PLW32425.1"/>
    </source>
</evidence>
<evidence type="ECO:0000256" key="1">
    <source>
        <dbReference type="SAM" id="MobiDB-lite"/>
    </source>
</evidence>
<dbReference type="EMBL" id="PGCI01000243">
    <property type="protein sequence ID" value="PLW32425.1"/>
    <property type="molecule type" value="Genomic_DNA"/>
</dbReference>
<feature type="region of interest" description="Disordered" evidence="1">
    <location>
        <begin position="1"/>
        <end position="51"/>
    </location>
</feature>
<sequence>MASPQNPTSPDITETLSPNTTPRCGTGFEDHDEPLIAPQSSPEETPAPQDPARHGLQILYCVWLPNRIRRLTGHYHQPTGNNDTPVDVIEGNPQLQYTWDQFENHAMAVIAAQNPAAGLQIRFHQSTAVVEWQGIIDHHPHYNQRATAMIDDNQSWVSFSKAVSDAARHGQDSQIWCLTRQPDDIAPAPLIQTNQPIRMPLPEITFMVPFHDGDLGVDGARNVSPDIWIVVAGRGSPPAAIPAVMNTAPPTFEPPPAIVPAVIINPAPTTVNPPPAAVPPVAAPAPAGIEMQPAVIAPVPVATRLDVFHVNANPPVLHAHNGPAAIKADRITMEDFLNIARICLANLETRHLIEHHKISHWSYFRLLTEQQLHNLGFNAGPARLLCLGFPRALLRAGDVNQ</sequence>
<evidence type="ECO:0000313" key="3">
    <source>
        <dbReference type="Proteomes" id="UP000235392"/>
    </source>
</evidence>
<organism evidence="2 3">
    <name type="scientific">Puccinia coronata f. sp. avenae</name>
    <dbReference type="NCBI Taxonomy" id="200324"/>
    <lineage>
        <taxon>Eukaryota</taxon>
        <taxon>Fungi</taxon>
        <taxon>Dikarya</taxon>
        <taxon>Basidiomycota</taxon>
        <taxon>Pucciniomycotina</taxon>
        <taxon>Pucciniomycetes</taxon>
        <taxon>Pucciniales</taxon>
        <taxon>Pucciniaceae</taxon>
        <taxon>Puccinia</taxon>
    </lineage>
</organism>